<dbReference type="PROSITE" id="PS51257">
    <property type="entry name" value="PROKAR_LIPOPROTEIN"/>
    <property type="match status" value="1"/>
</dbReference>
<dbReference type="EMBL" id="VRLW01000012">
    <property type="protein sequence ID" value="KAA1256928.1"/>
    <property type="molecule type" value="Genomic_DNA"/>
</dbReference>
<name>A0A5B1C6X6_9BACT</name>
<sequence>MFRFRIRSLLVMVLGTACFFGWRNYNPERSAIIAIENASGRVHFKYQGPAMAPFPDRRNASPDSMIVPQVLVRRFGSTESPPMGFWEFLTGDNAEQCVVAVEVALDKLNGDLVDRLESLSRLDTIIVEMPTGMLGLNSKEVLKVRRIQERLAVNVEMTFDHGF</sequence>
<comment type="caution">
    <text evidence="1">The sequence shown here is derived from an EMBL/GenBank/DDBJ whole genome shotgun (WGS) entry which is preliminary data.</text>
</comment>
<dbReference type="Proteomes" id="UP000322699">
    <property type="component" value="Unassembled WGS sequence"/>
</dbReference>
<dbReference type="EMBL" id="VRLW01000021">
    <property type="protein sequence ID" value="KAA1256817.1"/>
    <property type="molecule type" value="Genomic_DNA"/>
</dbReference>
<organism evidence="1 4">
    <name type="scientific">Rubripirellula obstinata</name>
    <dbReference type="NCBI Taxonomy" id="406547"/>
    <lineage>
        <taxon>Bacteria</taxon>
        <taxon>Pseudomonadati</taxon>
        <taxon>Planctomycetota</taxon>
        <taxon>Planctomycetia</taxon>
        <taxon>Pirellulales</taxon>
        <taxon>Pirellulaceae</taxon>
        <taxon>Rubripirellula</taxon>
    </lineage>
</organism>
<proteinExistence type="predicted"/>
<reference evidence="1 4" key="1">
    <citation type="submission" date="2019-08" db="EMBL/GenBank/DDBJ databases">
        <title>Deep-cultivation of Planctomycetes and their phenomic and genomic characterization uncovers novel biology.</title>
        <authorList>
            <person name="Wiegand S."/>
            <person name="Jogler M."/>
            <person name="Boedeker C."/>
            <person name="Pinto D."/>
            <person name="Vollmers J."/>
            <person name="Rivas-Marin E."/>
            <person name="Kohn T."/>
            <person name="Peeters S.H."/>
            <person name="Heuer A."/>
            <person name="Rast P."/>
            <person name="Oberbeckmann S."/>
            <person name="Bunk B."/>
            <person name="Jeske O."/>
            <person name="Meyerdierks A."/>
            <person name="Storesund J.E."/>
            <person name="Kallscheuer N."/>
            <person name="Luecker S."/>
            <person name="Lage O.M."/>
            <person name="Pohl T."/>
            <person name="Merkel B.J."/>
            <person name="Hornburger P."/>
            <person name="Mueller R.-W."/>
            <person name="Bruemmer F."/>
            <person name="Labrenz M."/>
            <person name="Spormann A.M."/>
            <person name="Op Den Camp H."/>
            <person name="Overmann J."/>
            <person name="Amann R."/>
            <person name="Jetten M.S.M."/>
            <person name="Mascher T."/>
            <person name="Medema M.H."/>
            <person name="Devos D.P."/>
            <person name="Kaster A.-K."/>
            <person name="Ovreas L."/>
            <person name="Rohde M."/>
            <person name="Galperin M.Y."/>
            <person name="Jogler C."/>
        </authorList>
    </citation>
    <scope>NUCLEOTIDE SEQUENCE [LARGE SCALE GENOMIC DNA]</scope>
    <source>
        <strain evidence="1 4">LF1</strain>
    </source>
</reference>
<dbReference type="AlphaFoldDB" id="A0A5B1C6X6"/>
<dbReference type="EMBL" id="VRLW01000014">
    <property type="protein sequence ID" value="KAA1256895.1"/>
    <property type="molecule type" value="Genomic_DNA"/>
</dbReference>
<accession>A0A5B1C6X6</accession>
<evidence type="ECO:0000313" key="4">
    <source>
        <dbReference type="Proteomes" id="UP000322699"/>
    </source>
</evidence>
<evidence type="ECO:0000313" key="2">
    <source>
        <dbReference type="EMBL" id="KAA1256895.1"/>
    </source>
</evidence>
<evidence type="ECO:0000313" key="3">
    <source>
        <dbReference type="EMBL" id="KAA1256928.1"/>
    </source>
</evidence>
<gene>
    <name evidence="3" type="ORF">LF1_57830</name>
    <name evidence="2" type="ORF">LF1_58030</name>
    <name evidence="1" type="ORF">LF1_58910</name>
</gene>
<keyword evidence="4" id="KW-1185">Reference proteome</keyword>
<protein>
    <submittedName>
        <fullName evidence="1">Uncharacterized protein</fullName>
    </submittedName>
</protein>
<evidence type="ECO:0000313" key="1">
    <source>
        <dbReference type="EMBL" id="KAA1256817.1"/>
    </source>
</evidence>